<organism evidence="2 3">
    <name type="scientific">Plutella xylostella</name>
    <name type="common">Diamondback moth</name>
    <name type="synonym">Plutella maculipennis</name>
    <dbReference type="NCBI Taxonomy" id="51655"/>
    <lineage>
        <taxon>Eukaryota</taxon>
        <taxon>Metazoa</taxon>
        <taxon>Ecdysozoa</taxon>
        <taxon>Arthropoda</taxon>
        <taxon>Hexapoda</taxon>
        <taxon>Insecta</taxon>
        <taxon>Pterygota</taxon>
        <taxon>Neoptera</taxon>
        <taxon>Endopterygota</taxon>
        <taxon>Lepidoptera</taxon>
        <taxon>Glossata</taxon>
        <taxon>Ditrysia</taxon>
        <taxon>Yponomeutoidea</taxon>
        <taxon>Plutellidae</taxon>
        <taxon>Plutella</taxon>
    </lineage>
</organism>
<sequence>MSILVYQVQLTEPPPCLRPVLLGQCSPVLQQPPRLPHRGASPAPAGVTCNQGSGL</sequence>
<dbReference type="EMBL" id="JAHIBW010000013">
    <property type="protein sequence ID" value="KAG7305811.1"/>
    <property type="molecule type" value="Genomic_DNA"/>
</dbReference>
<evidence type="ECO:0000256" key="1">
    <source>
        <dbReference type="SAM" id="MobiDB-lite"/>
    </source>
</evidence>
<comment type="caution">
    <text evidence="2">The sequence shown here is derived from an EMBL/GenBank/DDBJ whole genome shotgun (WGS) entry which is preliminary data.</text>
</comment>
<dbReference type="Proteomes" id="UP000823941">
    <property type="component" value="Chromosome 13"/>
</dbReference>
<protein>
    <submittedName>
        <fullName evidence="2">Uncharacterized protein</fullName>
    </submittedName>
</protein>
<gene>
    <name evidence="2" type="ORF">JYU34_009958</name>
</gene>
<reference evidence="2 3" key="1">
    <citation type="submission" date="2021-06" db="EMBL/GenBank/DDBJ databases">
        <title>A haploid diamondback moth (Plutella xylostella L.) genome assembly resolves 31 chromosomes and identifies a diamide resistance mutation.</title>
        <authorList>
            <person name="Ward C.M."/>
            <person name="Perry K.D."/>
            <person name="Baker G."/>
            <person name="Powis K."/>
            <person name="Heckel D.G."/>
            <person name="Baxter S.W."/>
        </authorList>
    </citation>
    <scope>NUCLEOTIDE SEQUENCE [LARGE SCALE GENOMIC DNA]</scope>
    <source>
        <strain evidence="2 3">LV</strain>
        <tissue evidence="2">Single pupa</tissue>
    </source>
</reference>
<feature type="region of interest" description="Disordered" evidence="1">
    <location>
        <begin position="33"/>
        <end position="55"/>
    </location>
</feature>
<evidence type="ECO:0000313" key="3">
    <source>
        <dbReference type="Proteomes" id="UP000823941"/>
    </source>
</evidence>
<proteinExistence type="predicted"/>
<evidence type="ECO:0000313" key="2">
    <source>
        <dbReference type="EMBL" id="KAG7305811.1"/>
    </source>
</evidence>
<accession>A0ABQ7QKV2</accession>
<keyword evidence="3" id="KW-1185">Reference proteome</keyword>
<name>A0ABQ7QKV2_PLUXY</name>